<dbReference type="Gene3D" id="1.20.1440.50">
    <property type="entry name" value="Ta0600-like"/>
    <property type="match status" value="1"/>
</dbReference>
<accession>A0A3L9DR93</accession>
<dbReference type="AlphaFoldDB" id="A0A3L9DR93"/>
<evidence type="ECO:0000313" key="3">
    <source>
        <dbReference type="Proteomes" id="UP000279194"/>
    </source>
</evidence>
<keyword evidence="1" id="KW-0079">Bacteriocin immunity</keyword>
<dbReference type="OrthoDB" id="2223444at2"/>
<evidence type="ECO:0000256" key="1">
    <source>
        <dbReference type="ARBA" id="ARBA00023025"/>
    </source>
</evidence>
<dbReference type="InterPro" id="IPR023130">
    <property type="entry name" value="Ta0600-like_sf"/>
</dbReference>
<keyword evidence="3" id="KW-1185">Reference proteome</keyword>
<dbReference type="InterPro" id="IPR015046">
    <property type="entry name" value="LciA_Immunity-like"/>
</dbReference>
<dbReference type="SUPFAM" id="SSF109797">
    <property type="entry name" value="Bacteriocin immunity protein-like"/>
    <property type="match status" value="1"/>
</dbReference>
<organism evidence="2 3">
    <name type="scientific">Streptococcus hillyeri</name>
    <dbReference type="NCBI Taxonomy" id="2282420"/>
    <lineage>
        <taxon>Bacteria</taxon>
        <taxon>Bacillati</taxon>
        <taxon>Bacillota</taxon>
        <taxon>Bacilli</taxon>
        <taxon>Lactobacillales</taxon>
        <taxon>Streptococcaceae</taxon>
        <taxon>Streptococcus</taxon>
    </lineage>
</organism>
<dbReference type="Pfam" id="PF08951">
    <property type="entry name" value="EntA_Immun"/>
    <property type="match status" value="1"/>
</dbReference>
<sequence length="95" mass="11001">MIKATKDDFYKHLSAVYNLPKGQISEELKQMILEFAKGLEKEENLYLLASRVNRYTVPELLSFGSRAPKELVNLSTYLLELEKTYRLFAIGLEDL</sequence>
<gene>
    <name evidence="2" type="ORF">EAF07_07275</name>
</gene>
<evidence type="ECO:0000313" key="2">
    <source>
        <dbReference type="EMBL" id="RLY02513.1"/>
    </source>
</evidence>
<dbReference type="EMBL" id="RCVM01000014">
    <property type="protein sequence ID" value="RLY02513.1"/>
    <property type="molecule type" value="Genomic_DNA"/>
</dbReference>
<name>A0A3L9DR93_9STRE</name>
<evidence type="ECO:0008006" key="4">
    <source>
        <dbReference type="Google" id="ProtNLM"/>
    </source>
</evidence>
<protein>
    <recommendedName>
        <fullName evidence="4">Bacteriocin immunity protein</fullName>
    </recommendedName>
</protein>
<proteinExistence type="predicted"/>
<reference evidence="2 3" key="1">
    <citation type="submission" date="2018-10" db="EMBL/GenBank/DDBJ databases">
        <title>Streptococcus hillyeri sp. nov., isolated from equine tracheal sample.</title>
        <authorList>
            <person name="Macfadyen A.C."/>
            <person name="Waller A."/>
            <person name="Paterson G.K."/>
        </authorList>
    </citation>
    <scope>NUCLEOTIDE SEQUENCE [LARGE SCALE GENOMIC DNA]</scope>
    <source>
        <strain evidence="2 3">28462</strain>
    </source>
</reference>
<comment type="caution">
    <text evidence="2">The sequence shown here is derived from an EMBL/GenBank/DDBJ whole genome shotgun (WGS) entry which is preliminary data.</text>
</comment>
<dbReference type="GO" id="GO:0030153">
    <property type="term" value="P:bacteriocin immunity"/>
    <property type="evidence" value="ECO:0007669"/>
    <property type="project" value="UniProtKB-KW"/>
</dbReference>
<dbReference type="RefSeq" id="WP_121835919.1">
    <property type="nucleotide sequence ID" value="NZ_CP163513.1"/>
</dbReference>
<dbReference type="Proteomes" id="UP000279194">
    <property type="component" value="Unassembled WGS sequence"/>
</dbReference>